<dbReference type="EMBL" id="AAVQ01000001">
    <property type="protein sequence ID" value="EAZ63994.2"/>
    <property type="molecule type" value="Genomic_DNA"/>
</dbReference>
<feature type="compositionally biased region" description="Basic and acidic residues" evidence="1">
    <location>
        <begin position="18"/>
        <end position="72"/>
    </location>
</feature>
<dbReference type="AlphaFoldDB" id="A3GGW7"/>
<dbReference type="PANTHER" id="PTHR12785:SF6">
    <property type="entry name" value="SPLICING FACTOR 3B SUBUNIT 2"/>
    <property type="match status" value="1"/>
</dbReference>
<dbReference type="PANTHER" id="PTHR12785">
    <property type="entry name" value="SPLICING FACTOR 3B"/>
    <property type="match status" value="1"/>
</dbReference>
<dbReference type="OMA" id="IEWFDCD"/>
<accession>A3GGW7</accession>
<feature type="compositionally biased region" description="Acidic residues" evidence="1">
    <location>
        <begin position="139"/>
        <end position="155"/>
    </location>
</feature>
<evidence type="ECO:0000256" key="1">
    <source>
        <dbReference type="SAM" id="MobiDB-lite"/>
    </source>
</evidence>
<dbReference type="KEGG" id="pic:PICST_28766"/>
<dbReference type="Proteomes" id="UP000002258">
    <property type="component" value="Chromosome 1"/>
</dbReference>
<protein>
    <recommendedName>
        <fullName evidence="2">PSP proline-rich domain-containing protein</fullName>
    </recommendedName>
</protein>
<dbReference type="Pfam" id="PF04046">
    <property type="entry name" value="PSP"/>
    <property type="match status" value="1"/>
</dbReference>
<evidence type="ECO:0000313" key="3">
    <source>
        <dbReference type="EMBL" id="EAZ63994.2"/>
    </source>
</evidence>
<dbReference type="OrthoDB" id="10260794at2759"/>
<keyword evidence="4" id="KW-1185">Reference proteome</keyword>
<feature type="region of interest" description="Disordered" evidence="1">
    <location>
        <begin position="1"/>
        <end position="72"/>
    </location>
</feature>
<dbReference type="FunCoup" id="A3GGW7">
    <property type="interactions" value="210"/>
</dbReference>
<dbReference type="SMART" id="SM00581">
    <property type="entry name" value="PSP"/>
    <property type="match status" value="1"/>
</dbReference>
<feature type="region of interest" description="Disordered" evidence="1">
    <location>
        <begin position="361"/>
        <end position="425"/>
    </location>
</feature>
<dbReference type="eggNOG" id="KOG2330">
    <property type="taxonomic scope" value="Eukaryota"/>
</dbReference>
<feature type="domain" description="PSP proline-rich" evidence="2">
    <location>
        <begin position="307"/>
        <end position="359"/>
    </location>
</feature>
<feature type="region of interest" description="Disordered" evidence="1">
    <location>
        <begin position="122"/>
        <end position="159"/>
    </location>
</feature>
<dbReference type="GO" id="GO:0005686">
    <property type="term" value="C:U2 snRNP"/>
    <property type="evidence" value="ECO:0007669"/>
    <property type="project" value="EnsemblFungi"/>
</dbReference>
<evidence type="ECO:0000313" key="4">
    <source>
        <dbReference type="Proteomes" id="UP000002258"/>
    </source>
</evidence>
<dbReference type="Pfam" id="PF04037">
    <property type="entry name" value="DUF382"/>
    <property type="match status" value="1"/>
</dbReference>
<dbReference type="GO" id="GO:0071014">
    <property type="term" value="C:post-mRNA release spliceosomal complex"/>
    <property type="evidence" value="ECO:0007669"/>
    <property type="project" value="EnsemblFungi"/>
</dbReference>
<sequence>MPPKRSKNQLRRERVKLRKLEADKKEDTLESTEIQKPDKVKDSETTNNDNKEHRNDKAHDIDTAEEQKDSVEKSVENLEDFIAIAKDSFQSVPVNTSIDESLYQQFQGVFSKFQGATVAEEEVESVPESKGDVLYNSGSDEESELESSDSEEEEELSKRQLRKRNKVPLASLKASTIRPQLVEWYDVDASDPFFLVALKTSPNAVQVPSHWSAKREYLSSKKGIERLPFQLPKFITDTGIQDMRHSDDQTLRQQQRDRVQPKMGRLDIDYQRLHDAFFKYQEKPRLLGFGDVYFEGREAADEYSNDLSSIRPGKVSSELRKALGIPEGAPPWISIMKDIGKPPAYSSLAIPGLDTSYDNDGYRDSKSVNTSKLHETEHWGKLEDYEESEEEEVDGEEEDEESDADDDEMIAYEQEEEQADDEPVKVQISEYGGIKSRPHKPVDESNEHKSLYTVIKEKQPSEGAGLLQSGFSYDLSKDSQVDETPVKQDTKVETLEPKKKFKF</sequence>
<dbReference type="InterPro" id="IPR006568">
    <property type="entry name" value="PSP_pro-rich"/>
</dbReference>
<dbReference type="HOGENOM" id="CLU_014435_2_0_1"/>
<dbReference type="RefSeq" id="XP_001388017.2">
    <property type="nucleotide sequence ID" value="XM_001387980.1"/>
</dbReference>
<feature type="compositionally biased region" description="Basic residues" evidence="1">
    <location>
        <begin position="1"/>
        <end position="17"/>
    </location>
</feature>
<dbReference type="STRING" id="322104.A3GGW7"/>
<dbReference type="InterPro" id="IPR007180">
    <property type="entry name" value="DUF382"/>
</dbReference>
<feature type="compositionally biased region" description="Acidic residues" evidence="1">
    <location>
        <begin position="384"/>
        <end position="421"/>
    </location>
</feature>
<proteinExistence type="predicted"/>
<name>A3GGW7_PICST</name>
<evidence type="ECO:0000259" key="2">
    <source>
        <dbReference type="SMART" id="SM00581"/>
    </source>
</evidence>
<reference evidence="3 4" key="1">
    <citation type="journal article" date="2007" name="Nat. Biotechnol.">
        <title>Genome sequence of the lignocellulose-bioconverting and xylose-fermenting yeast Pichia stipitis.</title>
        <authorList>
            <person name="Jeffries T.W."/>
            <person name="Grigoriev I.V."/>
            <person name="Grimwood J."/>
            <person name="Laplaza J.M."/>
            <person name="Aerts A."/>
            <person name="Salamov A."/>
            <person name="Schmutz J."/>
            <person name="Lindquist E."/>
            <person name="Dehal P."/>
            <person name="Shapiro H."/>
            <person name="Jin Y.S."/>
            <person name="Passoth V."/>
            <person name="Richardson P.M."/>
        </authorList>
    </citation>
    <scope>NUCLEOTIDE SEQUENCE [LARGE SCALE GENOMIC DNA]</scope>
    <source>
        <strain evidence="4">ATCC 58785 / CBS 6054 / NBRC 10063 / NRRL Y-11545</strain>
    </source>
</reference>
<dbReference type="InParanoid" id="A3GGW7"/>
<organism evidence="3 4">
    <name type="scientific">Scheffersomyces stipitis (strain ATCC 58785 / CBS 6054 / NBRC 10063 / NRRL Y-11545)</name>
    <name type="common">Yeast</name>
    <name type="synonym">Pichia stipitis</name>
    <dbReference type="NCBI Taxonomy" id="322104"/>
    <lineage>
        <taxon>Eukaryota</taxon>
        <taxon>Fungi</taxon>
        <taxon>Dikarya</taxon>
        <taxon>Ascomycota</taxon>
        <taxon>Saccharomycotina</taxon>
        <taxon>Pichiomycetes</taxon>
        <taxon>Debaryomycetaceae</taxon>
        <taxon>Scheffersomyces</taxon>
    </lineage>
</organism>
<comment type="caution">
    <text evidence="3">The sequence shown here is derived from an EMBL/GenBank/DDBJ whole genome shotgun (WGS) entry which is preliminary data.</text>
</comment>
<dbReference type="InterPro" id="IPR052584">
    <property type="entry name" value="U2_snRNP_Complex_Component"/>
</dbReference>
<feature type="compositionally biased region" description="Basic and acidic residues" evidence="1">
    <location>
        <begin position="361"/>
        <end position="383"/>
    </location>
</feature>
<gene>
    <name evidence="3" type="ORF">PICST_28766</name>
</gene>
<dbReference type="GeneID" id="4851516"/>